<protein>
    <submittedName>
        <fullName evidence="4">TetR family transcriptional regulator</fullName>
    </submittedName>
</protein>
<dbReference type="PANTHER" id="PTHR43479">
    <property type="entry name" value="ACREF/ENVCD OPERON REPRESSOR-RELATED"/>
    <property type="match status" value="1"/>
</dbReference>
<dbReference type="OrthoDB" id="9810250at2"/>
<dbReference type="InterPro" id="IPR050624">
    <property type="entry name" value="HTH-type_Tx_Regulator"/>
</dbReference>
<dbReference type="InterPro" id="IPR009057">
    <property type="entry name" value="Homeodomain-like_sf"/>
</dbReference>
<accession>A0A5R8Q9B4</accession>
<dbReference type="RefSeq" id="WP_138191547.1">
    <property type="nucleotide sequence ID" value="NZ_VBWP01000008.1"/>
</dbReference>
<evidence type="ECO:0000313" key="4">
    <source>
        <dbReference type="EMBL" id="TLG72513.1"/>
    </source>
</evidence>
<reference evidence="4 5" key="1">
    <citation type="submission" date="2019-05" db="EMBL/GenBank/DDBJ databases">
        <title>Culicoidintestinum kansasii gen. nov., sp. nov. from the gastrointestinal tract of the biting midge, Culicoides sonorensis.</title>
        <authorList>
            <person name="Neupane S."/>
            <person name="Ghosh A."/>
            <person name="Gunther S."/>
            <person name="Martin K."/>
            <person name="Zurek L."/>
        </authorList>
    </citation>
    <scope>NUCLEOTIDE SEQUENCE [LARGE SCALE GENOMIC DNA]</scope>
    <source>
        <strain evidence="4 5">CS-1</strain>
    </source>
</reference>
<dbReference type="InterPro" id="IPR001647">
    <property type="entry name" value="HTH_TetR"/>
</dbReference>
<dbReference type="AlphaFoldDB" id="A0A5R8Q9B4"/>
<name>A0A5R8Q9B4_9FIRM</name>
<comment type="caution">
    <text evidence="4">The sequence shown here is derived from an EMBL/GenBank/DDBJ whole genome shotgun (WGS) entry which is preliminary data.</text>
</comment>
<dbReference type="Proteomes" id="UP000306912">
    <property type="component" value="Unassembled WGS sequence"/>
</dbReference>
<sequence length="171" mass="20192">MRDLRKNKTKTLLANALMKLIEEKRFDDIKLYEICDNALVHKTSFYNHFEDKYDLLNYLIQELQKDIFMNLKETDDLELFYIIIAKAYINNIKQNAKFYKMILSGNDIASQILLSNIHNDIQTKLDHFQTTVPNNYMLQFYISGVIAVINEWVLNGMKESDTEILQILTDI</sequence>
<feature type="domain" description="HTH tetR-type" evidence="3">
    <location>
        <begin position="7"/>
        <end position="67"/>
    </location>
</feature>
<gene>
    <name evidence="4" type="ORF">FEZ08_08990</name>
</gene>
<keyword evidence="5" id="KW-1185">Reference proteome</keyword>
<dbReference type="InterPro" id="IPR039532">
    <property type="entry name" value="TetR_C_Firmicutes"/>
</dbReference>
<proteinExistence type="predicted"/>
<dbReference type="EMBL" id="VBWP01000008">
    <property type="protein sequence ID" value="TLG72513.1"/>
    <property type="molecule type" value="Genomic_DNA"/>
</dbReference>
<evidence type="ECO:0000256" key="2">
    <source>
        <dbReference type="PROSITE-ProRule" id="PRU00335"/>
    </source>
</evidence>
<dbReference type="Gene3D" id="1.10.357.10">
    <property type="entry name" value="Tetracycline Repressor, domain 2"/>
    <property type="match status" value="1"/>
</dbReference>
<evidence type="ECO:0000259" key="3">
    <source>
        <dbReference type="PROSITE" id="PS50977"/>
    </source>
</evidence>
<dbReference type="SUPFAM" id="SSF46689">
    <property type="entry name" value="Homeodomain-like"/>
    <property type="match status" value="1"/>
</dbReference>
<evidence type="ECO:0000256" key="1">
    <source>
        <dbReference type="ARBA" id="ARBA00023125"/>
    </source>
</evidence>
<evidence type="ECO:0000313" key="5">
    <source>
        <dbReference type="Proteomes" id="UP000306912"/>
    </source>
</evidence>
<dbReference type="PROSITE" id="PS50977">
    <property type="entry name" value="HTH_TETR_2"/>
    <property type="match status" value="1"/>
</dbReference>
<dbReference type="InParanoid" id="A0A5R8Q9B4"/>
<feature type="DNA-binding region" description="H-T-H motif" evidence="2">
    <location>
        <begin position="30"/>
        <end position="49"/>
    </location>
</feature>
<dbReference type="GO" id="GO:0003677">
    <property type="term" value="F:DNA binding"/>
    <property type="evidence" value="ECO:0007669"/>
    <property type="project" value="UniProtKB-UniRule"/>
</dbReference>
<dbReference type="Pfam" id="PF14278">
    <property type="entry name" value="TetR_C_8"/>
    <property type="match status" value="1"/>
</dbReference>
<keyword evidence="1 2" id="KW-0238">DNA-binding</keyword>
<dbReference type="PANTHER" id="PTHR43479:SF7">
    <property type="entry name" value="TETR-FAMILY TRANSCRIPTIONAL REGULATOR"/>
    <property type="match status" value="1"/>
</dbReference>
<organism evidence="4 5">
    <name type="scientific">Culicoidibacter larvae</name>
    <dbReference type="NCBI Taxonomy" id="2579976"/>
    <lineage>
        <taxon>Bacteria</taxon>
        <taxon>Bacillati</taxon>
        <taxon>Bacillota</taxon>
        <taxon>Culicoidibacteria</taxon>
        <taxon>Culicoidibacterales</taxon>
        <taxon>Culicoidibacteraceae</taxon>
        <taxon>Culicoidibacter</taxon>
    </lineage>
</organism>